<dbReference type="AlphaFoldDB" id="A0AAW1E0U1"/>
<accession>A0AAW1E0U1</accession>
<keyword evidence="2" id="KW-1185">Reference proteome</keyword>
<evidence type="ECO:0000313" key="2">
    <source>
        <dbReference type="Proteomes" id="UP001488805"/>
    </source>
</evidence>
<dbReference type="Proteomes" id="UP001488805">
    <property type="component" value="Unassembled WGS sequence"/>
</dbReference>
<protein>
    <submittedName>
        <fullName evidence="1">Uncharacterized protein</fullName>
    </submittedName>
</protein>
<comment type="caution">
    <text evidence="1">The sequence shown here is derived from an EMBL/GenBank/DDBJ whole genome shotgun (WGS) entry which is preliminary data.</text>
</comment>
<sequence length="78" mass="8956">MGSCRKAFELVVIETPDVSGLCCGTGLNVEHGRSFLRKRPPLYHIRAHSCVRTPVWVLIPQFRLMVVVVQLTVWFRFT</sequence>
<reference evidence="1 2" key="1">
    <citation type="journal article" date="2024" name="Genome Biol. Evol.">
        <title>Chromosome-level genome assembly of the viviparous eelpout Zoarces viviparus.</title>
        <authorList>
            <person name="Fuhrmann N."/>
            <person name="Brasseur M.V."/>
            <person name="Bakowski C.E."/>
            <person name="Podsiadlowski L."/>
            <person name="Prost S."/>
            <person name="Krehenwinkel H."/>
            <person name="Mayer C."/>
        </authorList>
    </citation>
    <scope>NUCLEOTIDE SEQUENCE [LARGE SCALE GENOMIC DNA]</scope>
    <source>
        <strain evidence="1">NO-MEL_2022_Ind0_liver</strain>
    </source>
</reference>
<name>A0AAW1E0U1_ZOAVI</name>
<gene>
    <name evidence="1" type="ORF">VZT92_024187</name>
</gene>
<proteinExistence type="predicted"/>
<organism evidence="1 2">
    <name type="scientific">Zoarces viviparus</name>
    <name type="common">Viviparous eelpout</name>
    <name type="synonym">Blennius viviparus</name>
    <dbReference type="NCBI Taxonomy" id="48416"/>
    <lineage>
        <taxon>Eukaryota</taxon>
        <taxon>Metazoa</taxon>
        <taxon>Chordata</taxon>
        <taxon>Craniata</taxon>
        <taxon>Vertebrata</taxon>
        <taxon>Euteleostomi</taxon>
        <taxon>Actinopterygii</taxon>
        <taxon>Neopterygii</taxon>
        <taxon>Teleostei</taxon>
        <taxon>Neoteleostei</taxon>
        <taxon>Acanthomorphata</taxon>
        <taxon>Eupercaria</taxon>
        <taxon>Perciformes</taxon>
        <taxon>Cottioidei</taxon>
        <taxon>Zoarcales</taxon>
        <taxon>Zoarcidae</taxon>
        <taxon>Zoarcinae</taxon>
        <taxon>Zoarces</taxon>
    </lineage>
</organism>
<evidence type="ECO:0000313" key="1">
    <source>
        <dbReference type="EMBL" id="KAK9516244.1"/>
    </source>
</evidence>
<dbReference type="EMBL" id="JBCEZU010000575">
    <property type="protein sequence ID" value="KAK9516244.1"/>
    <property type="molecule type" value="Genomic_DNA"/>
</dbReference>